<proteinExistence type="predicted"/>
<sequence>MDELLIENVRKHVCIYNVKCQEYRDQHIRQTAWEENRCKKKNLWKFELQMDFLTPFIETRKTHNNLSDPEVEENTHVTEEPELEEQIATQMEDDQSVLDNADEQNHKMIDEEDLDKRYDTIKRSKNKKRQKTSNTQGPEILQILKENSERIKRKYEENTSTKNNTESMDDMDMFFLSMSRMTKQLPKIKQAEIKLSVSNMVLRAELLNEEQNFLQPPPLQRSNGPVHVLSRSSESLQSPPPNNSIPLIGKQKRQAVVVEILDQLGNIIPVEQNKTLLDLTNVSDLQYEDTDY</sequence>
<feature type="domain" description="MADF" evidence="2">
    <location>
        <begin position="5"/>
        <end position="35"/>
    </location>
</feature>
<feature type="region of interest" description="Disordered" evidence="1">
    <location>
        <begin position="214"/>
        <end position="247"/>
    </location>
</feature>
<organism evidence="3 4">
    <name type="scientific">Pyrocoelia pectoralis</name>
    <dbReference type="NCBI Taxonomy" id="417401"/>
    <lineage>
        <taxon>Eukaryota</taxon>
        <taxon>Metazoa</taxon>
        <taxon>Ecdysozoa</taxon>
        <taxon>Arthropoda</taxon>
        <taxon>Hexapoda</taxon>
        <taxon>Insecta</taxon>
        <taxon>Pterygota</taxon>
        <taxon>Neoptera</taxon>
        <taxon>Endopterygota</taxon>
        <taxon>Coleoptera</taxon>
        <taxon>Polyphaga</taxon>
        <taxon>Elateriformia</taxon>
        <taxon>Elateroidea</taxon>
        <taxon>Lampyridae</taxon>
        <taxon>Lampyrinae</taxon>
        <taxon>Pyrocoelia</taxon>
    </lineage>
</organism>
<evidence type="ECO:0000259" key="2">
    <source>
        <dbReference type="Pfam" id="PF10545"/>
    </source>
</evidence>
<name>A0AAN7V7Y5_9COLE</name>
<evidence type="ECO:0000256" key="1">
    <source>
        <dbReference type="SAM" id="MobiDB-lite"/>
    </source>
</evidence>
<protein>
    <recommendedName>
        <fullName evidence="2">MADF domain-containing protein</fullName>
    </recommendedName>
</protein>
<keyword evidence="4" id="KW-1185">Reference proteome</keyword>
<feature type="region of interest" description="Disordered" evidence="1">
    <location>
        <begin position="101"/>
        <end position="146"/>
    </location>
</feature>
<accession>A0AAN7V7Y5</accession>
<dbReference type="Proteomes" id="UP001329430">
    <property type="component" value="Chromosome 9"/>
</dbReference>
<gene>
    <name evidence="3" type="ORF">RI129_011491</name>
</gene>
<dbReference type="InterPro" id="IPR006578">
    <property type="entry name" value="MADF-dom"/>
</dbReference>
<reference evidence="3 4" key="1">
    <citation type="journal article" date="2024" name="Insects">
        <title>An Improved Chromosome-Level Genome Assembly of the Firefly Pyrocoelia pectoralis.</title>
        <authorList>
            <person name="Fu X."/>
            <person name="Meyer-Rochow V.B."/>
            <person name="Ballantyne L."/>
            <person name="Zhu X."/>
        </authorList>
    </citation>
    <scope>NUCLEOTIDE SEQUENCE [LARGE SCALE GENOMIC DNA]</scope>
    <source>
        <strain evidence="3">XCY_ONT2</strain>
    </source>
</reference>
<evidence type="ECO:0000313" key="3">
    <source>
        <dbReference type="EMBL" id="KAK5638999.1"/>
    </source>
</evidence>
<dbReference type="EMBL" id="JAVRBK010000009">
    <property type="protein sequence ID" value="KAK5638999.1"/>
    <property type="molecule type" value="Genomic_DNA"/>
</dbReference>
<dbReference type="AlphaFoldDB" id="A0AAN7V7Y5"/>
<dbReference type="Pfam" id="PF10545">
    <property type="entry name" value="MADF_DNA_bdg"/>
    <property type="match status" value="1"/>
</dbReference>
<comment type="caution">
    <text evidence="3">The sequence shown here is derived from an EMBL/GenBank/DDBJ whole genome shotgun (WGS) entry which is preliminary data.</text>
</comment>
<evidence type="ECO:0000313" key="4">
    <source>
        <dbReference type="Proteomes" id="UP001329430"/>
    </source>
</evidence>
<feature type="compositionally biased region" description="Basic and acidic residues" evidence="1">
    <location>
        <begin position="103"/>
        <end position="122"/>
    </location>
</feature>